<gene>
    <name evidence="1" type="ORF">C1SCF055_LOCUS15786</name>
</gene>
<keyword evidence="3" id="KW-1185">Reference proteome</keyword>
<dbReference type="Proteomes" id="UP001152797">
    <property type="component" value="Unassembled WGS sequence"/>
</dbReference>
<name>A0A9P1CCL8_9DINO</name>
<dbReference type="EMBL" id="CAMXCT010001287">
    <property type="protein sequence ID" value="CAI3988648.1"/>
    <property type="molecule type" value="Genomic_DNA"/>
</dbReference>
<accession>A0A9P1CCL8</accession>
<evidence type="ECO:0000313" key="3">
    <source>
        <dbReference type="Proteomes" id="UP001152797"/>
    </source>
</evidence>
<evidence type="ECO:0000313" key="1">
    <source>
        <dbReference type="EMBL" id="CAI3988648.1"/>
    </source>
</evidence>
<organism evidence="1">
    <name type="scientific">Cladocopium goreaui</name>
    <dbReference type="NCBI Taxonomy" id="2562237"/>
    <lineage>
        <taxon>Eukaryota</taxon>
        <taxon>Sar</taxon>
        <taxon>Alveolata</taxon>
        <taxon>Dinophyceae</taxon>
        <taxon>Suessiales</taxon>
        <taxon>Symbiodiniaceae</taxon>
        <taxon>Cladocopium</taxon>
    </lineage>
</organism>
<sequence length="144" mass="16627">MLANRRDTPKRVAAYLKRGFGPYYLADDKITLEAFRRLHEEVKEHYIFEKKLMNLSVFGWGEPFDMDAVTTAMASDNTSYASWNVPRMVHLTSAGIRSFFTKLSEQTDNPRFQVEFVDNVTGLPAAQSKLDKVQQEQWIAWGML</sequence>
<dbReference type="EMBL" id="CAMXCT020001287">
    <property type="protein sequence ID" value="CAL1142023.1"/>
    <property type="molecule type" value="Genomic_DNA"/>
</dbReference>
<dbReference type="AlphaFoldDB" id="A0A9P1CCL8"/>
<comment type="caution">
    <text evidence="1">The sequence shown here is derived from an EMBL/GenBank/DDBJ whole genome shotgun (WGS) entry which is preliminary data.</text>
</comment>
<proteinExistence type="predicted"/>
<protein>
    <submittedName>
        <fullName evidence="1">Uncharacterized protein</fullName>
    </submittedName>
</protein>
<evidence type="ECO:0000313" key="2">
    <source>
        <dbReference type="EMBL" id="CAL1142023.1"/>
    </source>
</evidence>
<reference evidence="2" key="2">
    <citation type="submission" date="2024-04" db="EMBL/GenBank/DDBJ databases">
        <authorList>
            <person name="Chen Y."/>
            <person name="Shah S."/>
            <person name="Dougan E. K."/>
            <person name="Thang M."/>
            <person name="Chan C."/>
        </authorList>
    </citation>
    <scope>NUCLEOTIDE SEQUENCE [LARGE SCALE GENOMIC DNA]</scope>
</reference>
<reference evidence="1" key="1">
    <citation type="submission" date="2022-10" db="EMBL/GenBank/DDBJ databases">
        <authorList>
            <person name="Chen Y."/>
            <person name="Dougan E. K."/>
            <person name="Chan C."/>
            <person name="Rhodes N."/>
            <person name="Thang M."/>
        </authorList>
    </citation>
    <scope>NUCLEOTIDE SEQUENCE</scope>
</reference>
<dbReference type="EMBL" id="CAMXCT030001287">
    <property type="protein sequence ID" value="CAL4775960.1"/>
    <property type="molecule type" value="Genomic_DNA"/>
</dbReference>